<dbReference type="EMBL" id="GDIQ01034106">
    <property type="protein sequence ID" value="JAN60631.1"/>
    <property type="molecule type" value="Transcribed_RNA"/>
</dbReference>
<proteinExistence type="predicted"/>
<dbReference type="PROSITE" id="PS50157">
    <property type="entry name" value="ZINC_FINGER_C2H2_2"/>
    <property type="match status" value="1"/>
</dbReference>
<feature type="region of interest" description="Disordered" evidence="1">
    <location>
        <begin position="430"/>
        <end position="449"/>
    </location>
</feature>
<dbReference type="AlphaFoldDB" id="A0A0N8C9P5"/>
<dbReference type="InterPro" id="IPR013087">
    <property type="entry name" value="Znf_C2H2_type"/>
</dbReference>
<evidence type="ECO:0000313" key="2">
    <source>
        <dbReference type="EMBL" id="JAN60631.1"/>
    </source>
</evidence>
<name>A0A0N8C9P5_9CRUS</name>
<dbReference type="SMART" id="SM00355">
    <property type="entry name" value="ZnF_C2H2"/>
    <property type="match status" value="2"/>
</dbReference>
<feature type="region of interest" description="Disordered" evidence="1">
    <location>
        <begin position="1"/>
        <end position="51"/>
    </location>
</feature>
<feature type="compositionally biased region" description="Basic and acidic residues" evidence="1">
    <location>
        <begin position="21"/>
        <end position="32"/>
    </location>
</feature>
<feature type="region of interest" description="Disordered" evidence="1">
    <location>
        <begin position="136"/>
        <end position="171"/>
    </location>
</feature>
<protein>
    <submittedName>
        <fullName evidence="2">Uncharacterized protein</fullName>
    </submittedName>
</protein>
<organism evidence="2">
    <name type="scientific">Daphnia magna</name>
    <dbReference type="NCBI Taxonomy" id="35525"/>
    <lineage>
        <taxon>Eukaryota</taxon>
        <taxon>Metazoa</taxon>
        <taxon>Ecdysozoa</taxon>
        <taxon>Arthropoda</taxon>
        <taxon>Crustacea</taxon>
        <taxon>Branchiopoda</taxon>
        <taxon>Diplostraca</taxon>
        <taxon>Cladocera</taxon>
        <taxon>Anomopoda</taxon>
        <taxon>Daphniidae</taxon>
        <taxon>Daphnia</taxon>
    </lineage>
</organism>
<evidence type="ECO:0000256" key="1">
    <source>
        <dbReference type="SAM" id="MobiDB-lite"/>
    </source>
</evidence>
<accession>A0A0N8C9P5</accession>
<dbReference type="PROSITE" id="PS00028">
    <property type="entry name" value="ZINC_FINGER_C2H2_1"/>
    <property type="match status" value="2"/>
</dbReference>
<feature type="compositionally biased region" description="Basic residues" evidence="1">
    <location>
        <begin position="1"/>
        <end position="17"/>
    </location>
</feature>
<sequence>MDSYQKKNRGHNNHHSNYHSNYRDHSSNRDSFDGSYGGSSRSDSVSPNSHRKTAQLTFECRVCLNTYQSKRELNSHLHAAQHLRSLSRATLPENDQHFPSRKRVFLGFSCKVCSHQFETHSELRKHLSDFDHHWTPKRSREMSNQDRNSYKHENNLRRHRHQSSTDVRSDKSLDWPNRDLFDAENERAKSTLSLRSYGSTDLILDTPVTMLEKNARILNDGIYNSRTEKTYEVNVKVHKHSSNYETDNDPSFITSPDNSVLLQSKVSIEVSSMSESHKGVAVIPTESATRTKDPRQNFLCSRSDAVRTQPKIQNTKWAPVYCDRSKSSLVEKKIPWKLIPIDFSSESYNGNLQPDGGTLAPTVPSPTEEIPEVSIDQLAAQLKENTGATFIPHLRMSANVSHSTISSEKNLLIRFNRDLVSSHVSSTSFSEEQAVSQSPTPSLDKANSVPELNSSIKISERSIENSAAVKPGDEFDLEPWHPDSTSLLPLLKYDQATNPEENTIPESANSLPSAEPISIPPAVIDHQVEADILKALETLSPMVSATVLSASVSISSCSSQVLISNTNNAVSSQCTLPVLRDDIDPVLPGNNLISIPAIEMRCADPVALCAEPTKETECSFNHSDNSSTSSCEPVEEPVTIEELTDSCPCCQTVLDIGCLKIDLNTGNASVHCLECSVHIVMRNAFMKMR</sequence>
<feature type="compositionally biased region" description="Basic and acidic residues" evidence="1">
    <location>
        <begin position="136"/>
        <end position="156"/>
    </location>
</feature>
<feature type="compositionally biased region" description="Polar residues" evidence="1">
    <location>
        <begin position="431"/>
        <end position="441"/>
    </location>
</feature>
<feature type="compositionally biased region" description="Low complexity" evidence="1">
    <location>
        <begin position="38"/>
        <end position="48"/>
    </location>
</feature>
<dbReference type="OrthoDB" id="6363297at2759"/>
<reference evidence="2" key="1">
    <citation type="submission" date="2015-10" db="EMBL/GenBank/DDBJ databases">
        <title>EvidentialGene: Evidence-directed Construction of Complete mRNA Transcriptomes without Genomes.</title>
        <authorList>
            <person name="Gilbert D.G."/>
        </authorList>
    </citation>
    <scope>NUCLEOTIDE SEQUENCE</scope>
</reference>